<feature type="domain" description="Galectin" evidence="3">
    <location>
        <begin position="5"/>
        <end position="137"/>
    </location>
</feature>
<dbReference type="GO" id="GO:0030246">
    <property type="term" value="F:carbohydrate binding"/>
    <property type="evidence" value="ECO:0007669"/>
    <property type="project" value="UniProtKB-UniRule"/>
</dbReference>
<dbReference type="Ensembl" id="ENSSVLT00005036441.1">
    <property type="protein sequence ID" value="ENSSVLP00005032864.1"/>
    <property type="gene ID" value="ENSSVLG00005025754.1"/>
</dbReference>
<organism evidence="4 5">
    <name type="scientific">Sciurus vulgaris</name>
    <name type="common">Eurasian red squirrel</name>
    <dbReference type="NCBI Taxonomy" id="55149"/>
    <lineage>
        <taxon>Eukaryota</taxon>
        <taxon>Metazoa</taxon>
        <taxon>Chordata</taxon>
        <taxon>Craniata</taxon>
        <taxon>Vertebrata</taxon>
        <taxon>Euteleostomi</taxon>
        <taxon>Mammalia</taxon>
        <taxon>Eutheria</taxon>
        <taxon>Euarchontoglires</taxon>
        <taxon>Glires</taxon>
        <taxon>Rodentia</taxon>
        <taxon>Sciuromorpha</taxon>
        <taxon>Sciuridae</taxon>
        <taxon>Sciurinae</taxon>
        <taxon>Sciurini</taxon>
        <taxon>Sciurus</taxon>
    </lineage>
</organism>
<proteinExistence type="predicted"/>
<dbReference type="Pfam" id="PF00337">
    <property type="entry name" value="Gal-bind_lectin"/>
    <property type="match status" value="1"/>
</dbReference>
<dbReference type="GeneTree" id="ENSGT00940000163192"/>
<reference evidence="4" key="2">
    <citation type="submission" date="2025-09" db="UniProtKB">
        <authorList>
            <consortium name="Ensembl"/>
        </authorList>
    </citation>
    <scope>IDENTIFICATION</scope>
</reference>
<dbReference type="SUPFAM" id="SSF49899">
    <property type="entry name" value="Concanavalin A-like lectins/glucanases"/>
    <property type="match status" value="1"/>
</dbReference>
<dbReference type="SMART" id="SM00276">
    <property type="entry name" value="GLECT"/>
    <property type="match status" value="1"/>
</dbReference>
<dbReference type="CDD" id="cd00070">
    <property type="entry name" value="GLECT"/>
    <property type="match status" value="1"/>
</dbReference>
<dbReference type="InterPro" id="IPR001079">
    <property type="entry name" value="Galectin_CRD"/>
</dbReference>
<dbReference type="PANTHER" id="PTHR11346">
    <property type="entry name" value="GALECTIN"/>
    <property type="match status" value="1"/>
</dbReference>
<reference evidence="4" key="1">
    <citation type="submission" date="2025-08" db="UniProtKB">
        <authorList>
            <consortium name="Ensembl"/>
        </authorList>
    </citation>
    <scope>IDENTIFICATION</scope>
</reference>
<name>A0A8D2E1Q3_SCIVU</name>
<protein>
    <recommendedName>
        <fullName evidence="2">Galectin</fullName>
    </recommendedName>
</protein>
<dbReference type="SMART" id="SM00908">
    <property type="entry name" value="Gal-bind_lectin"/>
    <property type="match status" value="1"/>
</dbReference>
<keyword evidence="5" id="KW-1185">Reference proteome</keyword>
<dbReference type="InterPro" id="IPR044156">
    <property type="entry name" value="Galectin-like"/>
</dbReference>
<evidence type="ECO:0000259" key="3">
    <source>
        <dbReference type="PROSITE" id="PS51304"/>
    </source>
</evidence>
<evidence type="ECO:0000313" key="4">
    <source>
        <dbReference type="Ensembl" id="ENSSVLP00005032864.1"/>
    </source>
</evidence>
<dbReference type="PROSITE" id="PS51304">
    <property type="entry name" value="GALECTIN"/>
    <property type="match status" value="1"/>
</dbReference>
<dbReference type="Gene3D" id="2.60.120.200">
    <property type="match status" value="1"/>
</dbReference>
<dbReference type="PANTHER" id="PTHR11346:SF15">
    <property type="entry name" value="PLACENTAL PROTEIN 13-LIKE"/>
    <property type="match status" value="1"/>
</dbReference>
<evidence type="ECO:0000256" key="1">
    <source>
        <dbReference type="ARBA" id="ARBA00022734"/>
    </source>
</evidence>
<evidence type="ECO:0000256" key="2">
    <source>
        <dbReference type="RuleBase" id="RU102079"/>
    </source>
</evidence>
<evidence type="ECO:0000313" key="5">
    <source>
        <dbReference type="Proteomes" id="UP000694564"/>
    </source>
</evidence>
<keyword evidence="1 2" id="KW-0430">Lectin</keyword>
<dbReference type="Proteomes" id="UP000694564">
    <property type="component" value="Chromosome 17"/>
</dbReference>
<dbReference type="InterPro" id="IPR013320">
    <property type="entry name" value="ConA-like_dom_sf"/>
</dbReference>
<dbReference type="AlphaFoldDB" id="A0A8D2E1Q3"/>
<sequence>MTVQVPNSQIVNLSVGTSVTIWGKAANTFRKDPQLQVDFHTGQDPTSDIAFHFRVYFRHSVVMNSLQDGKWREDVKSSKMPFEDGKPFKLRFLVLDKEYQVIVNDEHCFSFTHRVPPSSVKMVQVWRDVLLSSVDVCAA</sequence>
<accession>A0A8D2E1Q3</accession>